<dbReference type="RefSeq" id="XP_007803782.1">
    <property type="nucleotide sequence ID" value="XM_007805591.1"/>
</dbReference>
<accession>U1GFQ7</accession>
<dbReference type="SMART" id="SM00256">
    <property type="entry name" value="FBOX"/>
    <property type="match status" value="1"/>
</dbReference>
<evidence type="ECO:0000313" key="4">
    <source>
        <dbReference type="Proteomes" id="UP000019373"/>
    </source>
</evidence>
<feature type="compositionally biased region" description="Polar residues" evidence="1">
    <location>
        <begin position="571"/>
        <end position="582"/>
    </location>
</feature>
<protein>
    <recommendedName>
        <fullName evidence="2">F-box domain-containing protein</fullName>
    </recommendedName>
</protein>
<feature type="compositionally biased region" description="Acidic residues" evidence="1">
    <location>
        <begin position="678"/>
        <end position="689"/>
    </location>
</feature>
<feature type="region of interest" description="Disordered" evidence="1">
    <location>
        <begin position="495"/>
        <end position="591"/>
    </location>
</feature>
<name>U1GFQ7_ENDPU</name>
<feature type="domain" description="F-box" evidence="2">
    <location>
        <begin position="75"/>
        <end position="121"/>
    </location>
</feature>
<dbReference type="GeneID" id="19242752"/>
<gene>
    <name evidence="3" type="ORF">EPUS_07873</name>
</gene>
<dbReference type="SUPFAM" id="SSF81383">
    <property type="entry name" value="F-box domain"/>
    <property type="match status" value="1"/>
</dbReference>
<evidence type="ECO:0000313" key="3">
    <source>
        <dbReference type="EMBL" id="ERF70576.1"/>
    </source>
</evidence>
<dbReference type="OrthoDB" id="10346147at2759"/>
<evidence type="ECO:0000256" key="1">
    <source>
        <dbReference type="SAM" id="MobiDB-lite"/>
    </source>
</evidence>
<feature type="compositionally biased region" description="Polar residues" evidence="1">
    <location>
        <begin position="1"/>
        <end position="12"/>
    </location>
</feature>
<dbReference type="CDD" id="cd09917">
    <property type="entry name" value="F-box_SF"/>
    <property type="match status" value="1"/>
</dbReference>
<feature type="compositionally biased region" description="Basic and acidic residues" evidence="1">
    <location>
        <begin position="509"/>
        <end position="525"/>
    </location>
</feature>
<dbReference type="Proteomes" id="UP000019373">
    <property type="component" value="Unassembled WGS sequence"/>
</dbReference>
<feature type="region of interest" description="Disordered" evidence="1">
    <location>
        <begin position="1"/>
        <end position="23"/>
    </location>
</feature>
<reference evidence="4" key="1">
    <citation type="journal article" date="2014" name="BMC Genomics">
        <title>Genome characteristics reveal the impact of lichenization on lichen-forming fungus Endocarpon pusillum Hedwig (Verrucariales, Ascomycota).</title>
        <authorList>
            <person name="Wang Y.-Y."/>
            <person name="Liu B."/>
            <person name="Zhang X.-Y."/>
            <person name="Zhou Q.-M."/>
            <person name="Zhang T."/>
            <person name="Li H."/>
            <person name="Yu Y.-F."/>
            <person name="Zhang X.-L."/>
            <person name="Hao X.-Y."/>
            <person name="Wang M."/>
            <person name="Wang L."/>
            <person name="Wei J.-C."/>
        </authorList>
    </citation>
    <scope>NUCLEOTIDE SEQUENCE [LARGE SCALE GENOMIC DNA]</scope>
    <source>
        <strain evidence="4">Z07020 / HMAS-L-300199</strain>
    </source>
</reference>
<dbReference type="AlphaFoldDB" id="U1GFQ7"/>
<dbReference type="HOGENOM" id="CLU_399566_0_0_1"/>
<dbReference type="Pfam" id="PF00646">
    <property type="entry name" value="F-box"/>
    <property type="match status" value="1"/>
</dbReference>
<dbReference type="EMBL" id="KE721304">
    <property type="protein sequence ID" value="ERF70576.1"/>
    <property type="molecule type" value="Genomic_DNA"/>
</dbReference>
<keyword evidence="4" id="KW-1185">Reference proteome</keyword>
<evidence type="ECO:0000259" key="2">
    <source>
        <dbReference type="PROSITE" id="PS50181"/>
    </source>
</evidence>
<sequence length="689" mass="77693">MSPNSLQGSASPAPNPTRHANDGTFQVTASFNHGNFPDGQFFLENENTFLTAVDVSKYSQSPLWPNLLTRTLMPLNNFERLPLELTTLIMEYLDISSLVAMASVNLRMRKLVQELPAVKKIQQNVYAARAVNRMYTSGTAKFFSLTYFMAKFTSWICTLCQRREFAVVFCLLLCRRLCRTCYGLWNFCPPLPVTMAMECFQLDHEEITCKMGSALMPIPPSAQRQSCCGQLRRPGWYPRVEVVSIAAAADIARSKYNIVGGLDYLHDLVSNYLMEHNIDSHRNALRDIMLWDKSFPGLLEAIRTYWSLLGVDPNIQSDLLFTTLPYLHPRRTPLKVESGFWCVGCQRDLVLKCAFNPIRTPNYGGLAVYVREAFPKHLSTCHTARQIKKGILLPPFEEYKLTRHLFLKRMEYWPKGYRCPSEVIRLYHRRPGDRNWTATQFREWHAESLRRIIELGERDRQCRAQLADFKHHFDEKCRLSSGISTSHTVCKLTVGAGNPQSHGKTGEIGFDRGLHADSGRSDAEKSSPPMLQKHDDNMSRSRSSRTAELAEDSPKSSSTTIPHDETRSDDMTSTSGRCQVSETGGKDAVPATLPTNELAQAEHNIHPVPVTKGNESKDQNGNGSLGSDRPSEPFADNLQNLGVSKEKALVPGLWEVRKNEAVDDSDEESVGSKKNEDDSKESDDSDEEI</sequence>
<dbReference type="InterPro" id="IPR036047">
    <property type="entry name" value="F-box-like_dom_sf"/>
</dbReference>
<feature type="region of interest" description="Disordered" evidence="1">
    <location>
        <begin position="607"/>
        <end position="689"/>
    </location>
</feature>
<dbReference type="PROSITE" id="PS50181">
    <property type="entry name" value="FBOX"/>
    <property type="match status" value="1"/>
</dbReference>
<proteinExistence type="predicted"/>
<organism evidence="3 4">
    <name type="scientific">Endocarpon pusillum (strain Z07020 / HMAS-L-300199)</name>
    <name type="common">Lichen-forming fungus</name>
    <dbReference type="NCBI Taxonomy" id="1263415"/>
    <lineage>
        <taxon>Eukaryota</taxon>
        <taxon>Fungi</taxon>
        <taxon>Dikarya</taxon>
        <taxon>Ascomycota</taxon>
        <taxon>Pezizomycotina</taxon>
        <taxon>Eurotiomycetes</taxon>
        <taxon>Chaetothyriomycetidae</taxon>
        <taxon>Verrucariales</taxon>
        <taxon>Verrucariaceae</taxon>
        <taxon>Endocarpon</taxon>
    </lineage>
</organism>
<dbReference type="InterPro" id="IPR001810">
    <property type="entry name" value="F-box_dom"/>
</dbReference>